<feature type="region of interest" description="Disordered" evidence="1">
    <location>
        <begin position="113"/>
        <end position="349"/>
    </location>
</feature>
<feature type="region of interest" description="Disordered" evidence="1">
    <location>
        <begin position="611"/>
        <end position="640"/>
    </location>
</feature>
<feature type="compositionally biased region" description="Low complexity" evidence="1">
    <location>
        <begin position="307"/>
        <end position="322"/>
    </location>
</feature>
<feature type="compositionally biased region" description="Basic and acidic residues" evidence="1">
    <location>
        <begin position="614"/>
        <end position="626"/>
    </location>
</feature>
<evidence type="ECO:0000313" key="2">
    <source>
        <dbReference type="Proteomes" id="UP000694844"/>
    </source>
</evidence>
<dbReference type="GeneID" id="111116406"/>
<protein>
    <submittedName>
        <fullName evidence="3">Proline-, glutamic acid- and leucine-rich protein 1-like</fullName>
    </submittedName>
</protein>
<keyword evidence="2" id="KW-1185">Reference proteome</keyword>
<name>A0A8B8C8I8_CRAVI</name>
<feature type="compositionally biased region" description="Low complexity" evidence="1">
    <location>
        <begin position="113"/>
        <end position="137"/>
    </location>
</feature>
<evidence type="ECO:0000256" key="1">
    <source>
        <dbReference type="SAM" id="MobiDB-lite"/>
    </source>
</evidence>
<feature type="compositionally biased region" description="Pro residues" evidence="1">
    <location>
        <begin position="200"/>
        <end position="211"/>
    </location>
</feature>
<evidence type="ECO:0000313" key="3">
    <source>
        <dbReference type="RefSeq" id="XP_022311106.1"/>
    </source>
</evidence>
<dbReference type="Proteomes" id="UP000694844">
    <property type="component" value="Chromosome 10"/>
</dbReference>
<organism evidence="2 3">
    <name type="scientific">Crassostrea virginica</name>
    <name type="common">Eastern oyster</name>
    <dbReference type="NCBI Taxonomy" id="6565"/>
    <lineage>
        <taxon>Eukaryota</taxon>
        <taxon>Metazoa</taxon>
        <taxon>Spiralia</taxon>
        <taxon>Lophotrochozoa</taxon>
        <taxon>Mollusca</taxon>
        <taxon>Bivalvia</taxon>
        <taxon>Autobranchia</taxon>
        <taxon>Pteriomorphia</taxon>
        <taxon>Ostreida</taxon>
        <taxon>Ostreoidea</taxon>
        <taxon>Ostreidae</taxon>
        <taxon>Crassostrea</taxon>
    </lineage>
</organism>
<feature type="region of interest" description="Disordered" evidence="1">
    <location>
        <begin position="403"/>
        <end position="424"/>
    </location>
</feature>
<dbReference type="RefSeq" id="XP_022311106.1">
    <property type="nucleotide sequence ID" value="XM_022455398.1"/>
</dbReference>
<sequence>MYQRIALDLAAGPLNTGRVLVIQFFSEAVKEHLVKKLCGISQSEYRNQSWFRWLTTYFSRQAVNYRRLIREIEHINGLCLNFAHLRLQCGSTGSEEKEGERACEGLQAQISPTATAASASPPAQDSFAATTATTSPAAPYPPSMDPVRTGYTGRISIRTDGQGNREVKEEPLDPGFRQRMRDLEESFTGVNEGPEKRKTVPPPRPPPPKTPPAAAAASMKEEGEWLTTRRNPLTSTPRRPPRWVSPPPQRPQSPPPPYQGIIVTEAPQRPRSPPPPYGEVMVQQNGDAVRVVSRAVIPSAPPRDEGYGSASSSSSSSTGSRGTVRPHSVSPFLRNIRQRLEKEGNEEEEVDLEAIACLLDFSTRERGRACTPSQTVTTTVSSFKIAGPSGSQESNVLVRTFATSPPTTPAPAPRPERPPPITTNLRHTCHSCVRPRALRNAPPAAALGAPPRPGGGGGRDRSPRYSGDPSLPCYERYNRDQVNSDEEYFSELEYVDPYEGEGPISSTPPPSRTCTTPYAASNVGTLPGAVSAYGGICGPSTILAALYAERETPAEKILWGRTSAGSSLYAGQKSWFIDEGEEEEEEGEEEEEEEEEYLVERYYVALGAVPAEDCPPKKKEKKIEPKEEQEEVEEEEEEPP</sequence>
<accession>A0A8B8C8I8</accession>
<gene>
    <name evidence="3" type="primary">LOC111116406</name>
</gene>
<feature type="compositionally biased region" description="Pro residues" evidence="1">
    <location>
        <begin position="406"/>
        <end position="421"/>
    </location>
</feature>
<proteinExistence type="predicted"/>
<feature type="compositionally biased region" description="Pro residues" evidence="1">
    <location>
        <begin position="243"/>
        <end position="258"/>
    </location>
</feature>
<dbReference type="AlphaFoldDB" id="A0A8B8C8I8"/>
<reference evidence="3" key="1">
    <citation type="submission" date="2025-08" db="UniProtKB">
        <authorList>
            <consortium name="RefSeq"/>
        </authorList>
    </citation>
    <scope>IDENTIFICATION</scope>
    <source>
        <tissue evidence="3">Whole sample</tissue>
    </source>
</reference>
<dbReference type="KEGG" id="cvn:111116406"/>
<feature type="compositionally biased region" description="Acidic residues" evidence="1">
    <location>
        <begin position="627"/>
        <end position="640"/>
    </location>
</feature>
<feature type="compositionally biased region" description="Low complexity" evidence="1">
    <location>
        <begin position="440"/>
        <end position="449"/>
    </location>
</feature>
<feature type="region of interest" description="Disordered" evidence="1">
    <location>
        <begin position="440"/>
        <end position="475"/>
    </location>
</feature>